<comment type="caution">
    <text evidence="4">The sequence shown here is derived from an EMBL/GenBank/DDBJ whole genome shotgun (WGS) entry which is preliminary data.</text>
</comment>
<dbReference type="InterPro" id="IPR036942">
    <property type="entry name" value="Beta-barrel_TonB_sf"/>
</dbReference>
<dbReference type="EMBL" id="LIAE01005906">
    <property type="protein sequence ID" value="PAV92903.1"/>
    <property type="molecule type" value="Genomic_DNA"/>
</dbReference>
<organism evidence="4 5">
    <name type="scientific">Diploscapter pachys</name>
    <dbReference type="NCBI Taxonomy" id="2018661"/>
    <lineage>
        <taxon>Eukaryota</taxon>
        <taxon>Metazoa</taxon>
        <taxon>Ecdysozoa</taxon>
        <taxon>Nematoda</taxon>
        <taxon>Chromadorea</taxon>
        <taxon>Rhabditida</taxon>
        <taxon>Rhabditina</taxon>
        <taxon>Rhabditomorpha</taxon>
        <taxon>Rhabditoidea</taxon>
        <taxon>Rhabditidae</taxon>
        <taxon>Diploscapter</taxon>
    </lineage>
</organism>
<gene>
    <name evidence="4" type="ORF">WR25_21439</name>
</gene>
<evidence type="ECO:0000313" key="5">
    <source>
        <dbReference type="Proteomes" id="UP000218231"/>
    </source>
</evidence>
<accession>A0A2A2M3B4</accession>
<dbReference type="SUPFAM" id="SSF56935">
    <property type="entry name" value="Porins"/>
    <property type="match status" value="1"/>
</dbReference>
<keyword evidence="3" id="KW-0998">Cell outer membrane</keyword>
<evidence type="ECO:0000256" key="1">
    <source>
        <dbReference type="ARBA" id="ARBA00004442"/>
    </source>
</evidence>
<name>A0A2A2M3B4_9BILA</name>
<dbReference type="AlphaFoldDB" id="A0A2A2M3B4"/>
<dbReference type="Gene3D" id="2.40.170.20">
    <property type="entry name" value="TonB-dependent receptor, beta-barrel domain"/>
    <property type="match status" value="1"/>
</dbReference>
<proteinExistence type="predicted"/>
<evidence type="ECO:0000256" key="2">
    <source>
        <dbReference type="ARBA" id="ARBA00023136"/>
    </source>
</evidence>
<sequence length="117" mass="12828">MRRSSTRSFSGNLLARYEFAVAGGTASLQADAQHSSSFCFTVLCAPVERERAYTVANARIGFAGPADRWDIALFVNNLFAERYRVYGYDNTLFDGTVAGVYAKPRTWGLTGTVHFGA</sequence>
<dbReference type="Proteomes" id="UP000218231">
    <property type="component" value="Unassembled WGS sequence"/>
</dbReference>
<comment type="subcellular location">
    <subcellularLocation>
        <location evidence="1">Cell outer membrane</location>
    </subcellularLocation>
</comment>
<evidence type="ECO:0000256" key="3">
    <source>
        <dbReference type="ARBA" id="ARBA00023237"/>
    </source>
</evidence>
<keyword evidence="2" id="KW-0472">Membrane</keyword>
<keyword evidence="5" id="KW-1185">Reference proteome</keyword>
<protein>
    <submittedName>
        <fullName evidence="4">Uncharacterized protein</fullName>
    </submittedName>
</protein>
<evidence type="ECO:0000313" key="4">
    <source>
        <dbReference type="EMBL" id="PAV92903.1"/>
    </source>
</evidence>
<reference evidence="4 5" key="1">
    <citation type="journal article" date="2017" name="Curr. Biol.">
        <title>Genome architecture and evolution of a unichromosomal asexual nematode.</title>
        <authorList>
            <person name="Fradin H."/>
            <person name="Zegar C."/>
            <person name="Gutwein M."/>
            <person name="Lucas J."/>
            <person name="Kovtun M."/>
            <person name="Corcoran D."/>
            <person name="Baugh L.R."/>
            <person name="Kiontke K."/>
            <person name="Gunsalus K."/>
            <person name="Fitch D.H."/>
            <person name="Piano F."/>
        </authorList>
    </citation>
    <scope>NUCLEOTIDE SEQUENCE [LARGE SCALE GENOMIC DNA]</scope>
    <source>
        <strain evidence="4">PF1309</strain>
    </source>
</reference>